<evidence type="ECO:0000256" key="1">
    <source>
        <dbReference type="ARBA" id="ARBA00022679"/>
    </source>
</evidence>
<gene>
    <name evidence="2" type="ORF">F3Y22_tig00110021pilonHSYRG00012</name>
</gene>
<name>A0A6A3BL58_HIBSY</name>
<dbReference type="InterPro" id="IPR051283">
    <property type="entry name" value="Sec_Metabolite_Acyltrans"/>
</dbReference>
<proteinExistence type="predicted"/>
<dbReference type="AlphaFoldDB" id="A0A6A3BL58"/>
<dbReference type="PANTHER" id="PTHR31896">
    <property type="entry name" value="FAMILY REGULATORY PROTEIN, PUTATIVE (AFU_ORTHOLOGUE AFUA_3G14730)-RELATED"/>
    <property type="match status" value="1"/>
</dbReference>
<protein>
    <submittedName>
        <fullName evidence="2">Calcium-dependent lipid-binding family protein</fullName>
    </submittedName>
</protein>
<sequence length="180" mass="20816">MATLTPLKFRASKATTSIILKWLRFQKRLRFRRFSHYRLFSWEVTRARKLPASKTTTFRTAVIFRHRLNPKMDPLYFGNVIQSIPTYASAGDVTSRYIRWCTQQLNESENAHDNETVRHFIHNWEKDPRSGGANKFDGKISPFPGRERNGSVDLEVALAPETMAVIESDHGFIYHCGVAL</sequence>
<comment type="caution">
    <text evidence="2">The sequence shown here is derived from an EMBL/GenBank/DDBJ whole genome shotgun (WGS) entry which is preliminary data.</text>
</comment>
<dbReference type="InterPro" id="IPR023213">
    <property type="entry name" value="CAT-like_dom_sf"/>
</dbReference>
<accession>A0A6A3BL58</accession>
<dbReference type="Proteomes" id="UP000436088">
    <property type="component" value="Unassembled WGS sequence"/>
</dbReference>
<reference evidence="2" key="1">
    <citation type="submission" date="2019-09" db="EMBL/GenBank/DDBJ databases">
        <title>Draft genome information of white flower Hibiscus syriacus.</title>
        <authorList>
            <person name="Kim Y.-M."/>
        </authorList>
    </citation>
    <scope>NUCLEOTIDE SEQUENCE [LARGE SCALE GENOMIC DNA]</scope>
    <source>
        <strain evidence="2">YM2019G1</strain>
    </source>
</reference>
<dbReference type="Gene3D" id="3.30.559.10">
    <property type="entry name" value="Chloramphenicol acetyltransferase-like domain"/>
    <property type="match status" value="1"/>
</dbReference>
<dbReference type="GO" id="GO:0016740">
    <property type="term" value="F:transferase activity"/>
    <property type="evidence" value="ECO:0007669"/>
    <property type="project" value="UniProtKB-KW"/>
</dbReference>
<keyword evidence="3" id="KW-1185">Reference proteome</keyword>
<dbReference type="EMBL" id="VEPZ02000818">
    <property type="protein sequence ID" value="KAE8717736.1"/>
    <property type="molecule type" value="Genomic_DNA"/>
</dbReference>
<keyword evidence="1" id="KW-0808">Transferase</keyword>
<evidence type="ECO:0000313" key="2">
    <source>
        <dbReference type="EMBL" id="KAE8717736.1"/>
    </source>
</evidence>
<dbReference type="Pfam" id="PF02458">
    <property type="entry name" value="Transferase"/>
    <property type="match status" value="1"/>
</dbReference>
<dbReference type="PANTHER" id="PTHR31896:SF64">
    <property type="entry name" value="TRICHOTHECENE 3-O-ACETYLTRANSFERASE"/>
    <property type="match status" value="1"/>
</dbReference>
<organism evidence="2 3">
    <name type="scientific">Hibiscus syriacus</name>
    <name type="common">Rose of Sharon</name>
    <dbReference type="NCBI Taxonomy" id="106335"/>
    <lineage>
        <taxon>Eukaryota</taxon>
        <taxon>Viridiplantae</taxon>
        <taxon>Streptophyta</taxon>
        <taxon>Embryophyta</taxon>
        <taxon>Tracheophyta</taxon>
        <taxon>Spermatophyta</taxon>
        <taxon>Magnoliopsida</taxon>
        <taxon>eudicotyledons</taxon>
        <taxon>Gunneridae</taxon>
        <taxon>Pentapetalae</taxon>
        <taxon>rosids</taxon>
        <taxon>malvids</taxon>
        <taxon>Malvales</taxon>
        <taxon>Malvaceae</taxon>
        <taxon>Malvoideae</taxon>
        <taxon>Hibiscus</taxon>
    </lineage>
</organism>
<evidence type="ECO:0000313" key="3">
    <source>
        <dbReference type="Proteomes" id="UP000436088"/>
    </source>
</evidence>